<sequence length="107" mass="12168">MELLRNFLQDENSENFDNLWHILGMLVFTSVQMIGDLDQSKDRILRYLSSSPSIIRSFAQTPAWQDTICQFVCCKRRDEPNPASNLPPIVVSSSSKINGSSGKMTNW</sequence>
<gene>
    <name evidence="2" type="ORF">BpHYR1_023781</name>
</gene>
<feature type="region of interest" description="Disordered" evidence="1">
    <location>
        <begin position="80"/>
        <end position="107"/>
    </location>
</feature>
<reference evidence="2 3" key="1">
    <citation type="journal article" date="2018" name="Sci. Rep.">
        <title>Genomic signatures of local adaptation to the degree of environmental predictability in rotifers.</title>
        <authorList>
            <person name="Franch-Gras L."/>
            <person name="Hahn C."/>
            <person name="Garcia-Roger E.M."/>
            <person name="Carmona M.J."/>
            <person name="Serra M."/>
            <person name="Gomez A."/>
        </authorList>
    </citation>
    <scope>NUCLEOTIDE SEQUENCE [LARGE SCALE GENOMIC DNA]</scope>
    <source>
        <strain evidence="2">HYR1</strain>
    </source>
</reference>
<protein>
    <submittedName>
        <fullName evidence="2">Uncharacterized protein</fullName>
    </submittedName>
</protein>
<name>A0A3M7QEL4_BRAPC</name>
<accession>A0A3M7QEL4</accession>
<evidence type="ECO:0000313" key="2">
    <source>
        <dbReference type="EMBL" id="RNA09398.1"/>
    </source>
</evidence>
<dbReference type="EMBL" id="REGN01006471">
    <property type="protein sequence ID" value="RNA09398.1"/>
    <property type="molecule type" value="Genomic_DNA"/>
</dbReference>
<evidence type="ECO:0000313" key="3">
    <source>
        <dbReference type="Proteomes" id="UP000276133"/>
    </source>
</evidence>
<comment type="caution">
    <text evidence="2">The sequence shown here is derived from an EMBL/GenBank/DDBJ whole genome shotgun (WGS) entry which is preliminary data.</text>
</comment>
<dbReference type="Proteomes" id="UP000276133">
    <property type="component" value="Unassembled WGS sequence"/>
</dbReference>
<organism evidence="2 3">
    <name type="scientific">Brachionus plicatilis</name>
    <name type="common">Marine rotifer</name>
    <name type="synonym">Brachionus muelleri</name>
    <dbReference type="NCBI Taxonomy" id="10195"/>
    <lineage>
        <taxon>Eukaryota</taxon>
        <taxon>Metazoa</taxon>
        <taxon>Spiralia</taxon>
        <taxon>Gnathifera</taxon>
        <taxon>Rotifera</taxon>
        <taxon>Eurotatoria</taxon>
        <taxon>Monogononta</taxon>
        <taxon>Pseudotrocha</taxon>
        <taxon>Ploima</taxon>
        <taxon>Brachionidae</taxon>
        <taxon>Brachionus</taxon>
    </lineage>
</organism>
<keyword evidence="3" id="KW-1185">Reference proteome</keyword>
<feature type="compositionally biased region" description="Low complexity" evidence="1">
    <location>
        <begin position="89"/>
        <end position="107"/>
    </location>
</feature>
<proteinExistence type="predicted"/>
<evidence type="ECO:0000256" key="1">
    <source>
        <dbReference type="SAM" id="MobiDB-lite"/>
    </source>
</evidence>
<dbReference type="AlphaFoldDB" id="A0A3M7QEL4"/>